<dbReference type="EMBL" id="JAFIMR010000020">
    <property type="protein sequence ID" value="KAI1866575.1"/>
    <property type="molecule type" value="Genomic_DNA"/>
</dbReference>
<dbReference type="InterPro" id="IPR010666">
    <property type="entry name" value="Znf_GRF"/>
</dbReference>
<accession>A0A9P9WJH5</accession>
<feature type="region of interest" description="Disordered" evidence="6">
    <location>
        <begin position="118"/>
        <end position="360"/>
    </location>
</feature>
<evidence type="ECO:0000256" key="2">
    <source>
        <dbReference type="ARBA" id="ARBA00022771"/>
    </source>
</evidence>
<keyword evidence="1" id="KW-0479">Metal-binding</keyword>
<evidence type="ECO:0000313" key="9">
    <source>
        <dbReference type="Proteomes" id="UP000829685"/>
    </source>
</evidence>
<keyword evidence="5" id="KW-0175">Coiled coil</keyword>
<comment type="caution">
    <text evidence="8">The sequence shown here is derived from an EMBL/GenBank/DDBJ whole genome shotgun (WGS) entry which is preliminary data.</text>
</comment>
<dbReference type="Pfam" id="PF06839">
    <property type="entry name" value="Zn_ribbon_GRF"/>
    <property type="match status" value="1"/>
</dbReference>
<feature type="coiled-coil region" evidence="5">
    <location>
        <begin position="401"/>
        <end position="428"/>
    </location>
</feature>
<dbReference type="PROSITE" id="PS51999">
    <property type="entry name" value="ZF_GRF"/>
    <property type="match status" value="1"/>
</dbReference>
<feature type="compositionally biased region" description="Low complexity" evidence="6">
    <location>
        <begin position="336"/>
        <end position="358"/>
    </location>
</feature>
<keyword evidence="9" id="KW-1185">Reference proteome</keyword>
<dbReference type="AlphaFoldDB" id="A0A9P9WJH5"/>
<feature type="domain" description="GRF-type" evidence="7">
    <location>
        <begin position="31"/>
        <end position="82"/>
    </location>
</feature>
<sequence>MPRRKTTTFGTSDSPTKQPLDGLFTNGQWYCNCQPRLPAIQFQVKKKTKNKGRWFYTCQVDKTKGKTGEPQNCGFFLWAENARQREEGAVLGNSTTEPGGTQAGSLRTPKKLVQTTLSASVTPREEGPRHWTHRTDVTPIAELEKQIGGGTSAGTGDTAQSSRILQQGTAASGSKTTASSRTLDHDFNESDLDTDDEGVNMIAESASKAASPPGKTPTAQDQTPSAAMGSKRKRPIFGEDNDDLFGETDSDEERQLAAITDSSSQSRERTRDAFATPAARRSTDIAAGMPTPSLTDKPVRRVLFADSETPADIGTHKRQRVDDSGGYANVGVPSTPSSSQDAAMPSSSPNTPGTPGASLGNITGEIMELLKGQAVDEKVLRQVKTALEKYAAKAKGIELGRDASRKAVKNADARIAQLQMRVTDLENKRKLDADARRKMKAGLMELYTGN</sequence>
<evidence type="ECO:0000256" key="6">
    <source>
        <dbReference type="SAM" id="MobiDB-lite"/>
    </source>
</evidence>
<feature type="compositionally biased region" description="Low complexity" evidence="6">
    <location>
        <begin position="169"/>
        <end position="181"/>
    </location>
</feature>
<evidence type="ECO:0000256" key="3">
    <source>
        <dbReference type="ARBA" id="ARBA00022833"/>
    </source>
</evidence>
<evidence type="ECO:0000313" key="8">
    <source>
        <dbReference type="EMBL" id="KAI1866575.1"/>
    </source>
</evidence>
<feature type="compositionally biased region" description="Acidic residues" evidence="6">
    <location>
        <begin position="189"/>
        <end position="198"/>
    </location>
</feature>
<keyword evidence="3" id="KW-0862">Zinc</keyword>
<gene>
    <name evidence="8" type="ORF">JX265_007876</name>
</gene>
<protein>
    <recommendedName>
        <fullName evidence="7">GRF-type domain-containing protein</fullName>
    </recommendedName>
</protein>
<reference evidence="8" key="1">
    <citation type="submission" date="2021-03" db="EMBL/GenBank/DDBJ databases">
        <title>Revisited historic fungal species revealed as producer of novel bioactive compounds through whole genome sequencing and comparative genomics.</title>
        <authorList>
            <person name="Vignolle G.A."/>
            <person name="Hochenegger N."/>
            <person name="Mach R.L."/>
            <person name="Mach-Aigner A.R."/>
            <person name="Javad Rahimi M."/>
            <person name="Salim K.A."/>
            <person name="Chan C.M."/>
            <person name="Lim L.B.L."/>
            <person name="Cai F."/>
            <person name="Druzhinina I.S."/>
            <person name="U'Ren J.M."/>
            <person name="Derntl C."/>
        </authorList>
    </citation>
    <scope>NUCLEOTIDE SEQUENCE</scope>
    <source>
        <strain evidence="8">TUCIM 5799</strain>
    </source>
</reference>
<evidence type="ECO:0000256" key="5">
    <source>
        <dbReference type="SAM" id="Coils"/>
    </source>
</evidence>
<name>A0A9P9WJH5_9PEZI</name>
<evidence type="ECO:0000256" key="1">
    <source>
        <dbReference type="ARBA" id="ARBA00022723"/>
    </source>
</evidence>
<dbReference type="Proteomes" id="UP000829685">
    <property type="component" value="Unassembled WGS sequence"/>
</dbReference>
<evidence type="ECO:0000256" key="4">
    <source>
        <dbReference type="PROSITE-ProRule" id="PRU01343"/>
    </source>
</evidence>
<keyword evidence="2 4" id="KW-0863">Zinc-finger</keyword>
<evidence type="ECO:0000259" key="7">
    <source>
        <dbReference type="PROSITE" id="PS51999"/>
    </source>
</evidence>
<dbReference type="GO" id="GO:0008270">
    <property type="term" value="F:zinc ion binding"/>
    <property type="evidence" value="ECO:0007669"/>
    <property type="project" value="UniProtKB-KW"/>
</dbReference>
<organism evidence="8 9">
    <name type="scientific">Neoarthrinium moseri</name>
    <dbReference type="NCBI Taxonomy" id="1658444"/>
    <lineage>
        <taxon>Eukaryota</taxon>
        <taxon>Fungi</taxon>
        <taxon>Dikarya</taxon>
        <taxon>Ascomycota</taxon>
        <taxon>Pezizomycotina</taxon>
        <taxon>Sordariomycetes</taxon>
        <taxon>Xylariomycetidae</taxon>
        <taxon>Amphisphaeriales</taxon>
        <taxon>Apiosporaceae</taxon>
        <taxon>Neoarthrinium</taxon>
    </lineage>
</organism>
<feature type="compositionally biased region" description="Acidic residues" evidence="6">
    <location>
        <begin position="239"/>
        <end position="252"/>
    </location>
</feature>
<proteinExistence type="predicted"/>
<feature type="compositionally biased region" description="Basic and acidic residues" evidence="6">
    <location>
        <begin position="123"/>
        <end position="136"/>
    </location>
</feature>